<feature type="domain" description="Tyrosine specific protein phosphatases" evidence="2">
    <location>
        <begin position="108"/>
        <end position="165"/>
    </location>
</feature>
<evidence type="ECO:0000259" key="2">
    <source>
        <dbReference type="PROSITE" id="PS50056"/>
    </source>
</evidence>
<dbReference type="InterPro" id="IPR029021">
    <property type="entry name" value="Prot-tyrosine_phosphatase-like"/>
</dbReference>
<keyword evidence="1" id="KW-0378">Hydrolase</keyword>
<dbReference type="EMBL" id="CAFBLP010000001">
    <property type="protein sequence ID" value="CAB4857306.1"/>
    <property type="molecule type" value="Genomic_DNA"/>
</dbReference>
<accession>A0A6J7CH31</accession>
<name>A0A6J7CH31_9ZZZZ</name>
<dbReference type="InterPro" id="IPR057023">
    <property type="entry name" value="PTP-SAK"/>
</dbReference>
<dbReference type="SUPFAM" id="SSF52799">
    <property type="entry name" value="(Phosphotyrosine protein) phosphatases II"/>
    <property type="match status" value="1"/>
</dbReference>
<dbReference type="AlphaFoldDB" id="A0A6J7CH31"/>
<proteinExistence type="predicted"/>
<organism evidence="3">
    <name type="scientific">freshwater metagenome</name>
    <dbReference type="NCBI Taxonomy" id="449393"/>
    <lineage>
        <taxon>unclassified sequences</taxon>
        <taxon>metagenomes</taxon>
        <taxon>ecological metagenomes</taxon>
    </lineage>
</organism>
<dbReference type="Gene3D" id="3.90.190.10">
    <property type="entry name" value="Protein tyrosine phosphatase superfamily"/>
    <property type="match status" value="1"/>
</dbReference>
<protein>
    <submittedName>
        <fullName evidence="3">Unannotated protein</fullName>
    </submittedName>
</protein>
<evidence type="ECO:0000256" key="1">
    <source>
        <dbReference type="ARBA" id="ARBA00022801"/>
    </source>
</evidence>
<reference evidence="3" key="1">
    <citation type="submission" date="2020-05" db="EMBL/GenBank/DDBJ databases">
        <authorList>
            <person name="Chiriac C."/>
            <person name="Salcher M."/>
            <person name="Ghai R."/>
            <person name="Kavagutti S V."/>
        </authorList>
    </citation>
    <scope>NUCLEOTIDE SEQUENCE</scope>
</reference>
<sequence length="184" mass="19062">MSVVDPSSAAAGRPQVPMDGWYNDRARHGGADAVPLPNGGRLWLCGKHFVGPDPDAALAAVGASAVVCLNQRSELVDRYPHYVEWLRTQAPLRAVWFPIPDLGAPHLDAATELLESLCQRVERGDTLLVHCGAGIGRAGTIAAGLLMALGSGAADALALVAAHRPMAGPEAGAQRDLIAALVAP</sequence>
<gene>
    <name evidence="3" type="ORF">UFOPK3376_00047</name>
</gene>
<evidence type="ECO:0000313" key="3">
    <source>
        <dbReference type="EMBL" id="CAB4857306.1"/>
    </source>
</evidence>
<dbReference type="PROSITE" id="PS50056">
    <property type="entry name" value="TYR_PHOSPHATASE_2"/>
    <property type="match status" value="1"/>
</dbReference>
<dbReference type="Pfam" id="PF22784">
    <property type="entry name" value="PTP-SAK"/>
    <property type="match status" value="1"/>
</dbReference>
<dbReference type="InterPro" id="IPR000387">
    <property type="entry name" value="Tyr_Pase_dom"/>
</dbReference>
<dbReference type="GO" id="GO:0016791">
    <property type="term" value="F:phosphatase activity"/>
    <property type="evidence" value="ECO:0007669"/>
    <property type="project" value="UniProtKB-ARBA"/>
</dbReference>